<dbReference type="GO" id="GO:0006508">
    <property type="term" value="P:proteolysis"/>
    <property type="evidence" value="ECO:0007669"/>
    <property type="project" value="UniProtKB-KW"/>
</dbReference>
<proteinExistence type="inferred from homology"/>
<dbReference type="InterPro" id="IPR008269">
    <property type="entry name" value="Lon_proteolytic"/>
</dbReference>
<dbReference type="InterPro" id="IPR014721">
    <property type="entry name" value="Ribsml_uS5_D2-typ_fold_subgr"/>
</dbReference>
<protein>
    <recommendedName>
        <fullName evidence="6">endopeptidase La</fullName>
        <ecNumber evidence="6">3.4.21.53</ecNumber>
    </recommendedName>
</protein>
<evidence type="ECO:0000259" key="7">
    <source>
        <dbReference type="PROSITE" id="PS51786"/>
    </source>
</evidence>
<dbReference type="Pfam" id="PF05362">
    <property type="entry name" value="Lon_C"/>
    <property type="match status" value="1"/>
</dbReference>
<dbReference type="PROSITE" id="PS01046">
    <property type="entry name" value="LON_SER"/>
    <property type="match status" value="1"/>
</dbReference>
<keyword evidence="4 6" id="KW-0720">Serine protease</keyword>
<comment type="caution">
    <text evidence="8">The sequence shown here is derived from an EMBL/GenBank/DDBJ whole genome shotgun (WGS) entry which is preliminary data.</text>
</comment>
<evidence type="ECO:0000256" key="1">
    <source>
        <dbReference type="ARBA" id="ARBA00022670"/>
    </source>
</evidence>
<dbReference type="GO" id="GO:0004252">
    <property type="term" value="F:serine-type endopeptidase activity"/>
    <property type="evidence" value="ECO:0007669"/>
    <property type="project" value="UniProtKB-UniRule"/>
</dbReference>
<keyword evidence="5" id="KW-0067">ATP-binding</keyword>
<dbReference type="MEROPS" id="S16.001"/>
<dbReference type="EC" id="3.4.21.53" evidence="6"/>
<evidence type="ECO:0000313" key="9">
    <source>
        <dbReference type="Proteomes" id="UP000033754"/>
    </source>
</evidence>
<dbReference type="GO" id="GO:0030163">
    <property type="term" value="P:protein catabolic process"/>
    <property type="evidence" value="ECO:0007669"/>
    <property type="project" value="InterPro"/>
</dbReference>
<dbReference type="Proteomes" id="UP000033754">
    <property type="component" value="Unassembled WGS sequence"/>
</dbReference>
<reference evidence="8 9" key="1">
    <citation type="submission" date="2015-01" db="EMBL/GenBank/DDBJ databases">
        <title>Genome Sequencing of Rickettsiales.</title>
        <authorList>
            <person name="Daugherty S.C."/>
            <person name="Su Q."/>
            <person name="Abolude K."/>
            <person name="Beier-Sexton M."/>
            <person name="Carlyon J.A."/>
            <person name="Carter R."/>
            <person name="Day N.P."/>
            <person name="Dumler S.J."/>
            <person name="Dyachenko V."/>
            <person name="Godinez A."/>
            <person name="Kurtti T.J."/>
            <person name="Lichay M."/>
            <person name="Mullins K.E."/>
            <person name="Ott S."/>
            <person name="Pappas-Brown V."/>
            <person name="Paris D.H."/>
            <person name="Patel P."/>
            <person name="Richards A.L."/>
            <person name="Sadzewicz L."/>
            <person name="Sears K."/>
            <person name="Seidman D."/>
            <person name="Sengamalay N."/>
            <person name="Stenos J."/>
            <person name="Tallon L.J."/>
            <person name="Vincent G."/>
            <person name="Fraser C.M."/>
            <person name="Munderloh U."/>
            <person name="Dunning-Hotopp J.C."/>
        </authorList>
    </citation>
    <scope>NUCLEOTIDE SEQUENCE [LARGE SCALE GENOMIC DNA]</scope>
    <source>
        <strain evidence="8 9">NCH-1</strain>
    </source>
</reference>
<dbReference type="InterPro" id="IPR027417">
    <property type="entry name" value="P-loop_NTPase"/>
</dbReference>
<comment type="catalytic activity">
    <reaction evidence="6">
        <text>Hydrolysis of proteins in presence of ATP.</text>
        <dbReference type="EC" id="3.4.21.53"/>
    </reaction>
</comment>
<feature type="active site" evidence="6">
    <location>
        <position position="238"/>
    </location>
</feature>
<keyword evidence="3 6" id="KW-0378">Hydrolase</keyword>
<dbReference type="PATRIC" id="fig|1359161.3.peg.479"/>
<dbReference type="EMBL" id="LANT01000014">
    <property type="protein sequence ID" value="KJV59306.1"/>
    <property type="molecule type" value="Genomic_DNA"/>
</dbReference>
<evidence type="ECO:0000256" key="5">
    <source>
        <dbReference type="ARBA" id="ARBA00022840"/>
    </source>
</evidence>
<dbReference type="Gene3D" id="1.10.8.60">
    <property type="match status" value="1"/>
</dbReference>
<keyword evidence="2" id="KW-0547">Nucleotide-binding</keyword>
<dbReference type="GO" id="GO:0004176">
    <property type="term" value="F:ATP-dependent peptidase activity"/>
    <property type="evidence" value="ECO:0007669"/>
    <property type="project" value="UniProtKB-UniRule"/>
</dbReference>
<evidence type="ECO:0000256" key="6">
    <source>
        <dbReference type="PROSITE-ProRule" id="PRU01122"/>
    </source>
</evidence>
<dbReference type="PANTHER" id="PTHR10046">
    <property type="entry name" value="ATP DEPENDENT LON PROTEASE FAMILY MEMBER"/>
    <property type="match status" value="1"/>
</dbReference>
<dbReference type="GO" id="GO:0005524">
    <property type="term" value="F:ATP binding"/>
    <property type="evidence" value="ECO:0007669"/>
    <property type="project" value="UniProtKB-KW"/>
</dbReference>
<accession>A0A0F3MUE8</accession>
<dbReference type="InterPro" id="IPR008268">
    <property type="entry name" value="Peptidase_S16_AS"/>
</dbReference>
<sequence>MEIIQLSGYTEEEKLQIAKVHLIPGLRKEHGLREKEWDISAEAICDLIRFYTRESGVRGLRRELSSLMRGAVKEILTNKDVKSVFVTPENVDKYVGVRKYDYGIKEKSSMVGVVTGLAYTETGGDLLTIESVMMPGRGGIKCTGKLGEVMQESVKAAYSYVRSRCFEFGIKSKDFQSKDIHVHVPEGAIPKDGPSAGIAMCISIVSLMTGIPVKNSVAMTGEVTLRGRVLPIGGLKEKLLAAMRGGVTTVILPIKNKKDFAELPESVKQSLELVLVSSVDEVIACALESPVVPLSEDEVFVNQMSGVGDCSFLN</sequence>
<dbReference type="Gene3D" id="3.30.230.10">
    <property type="match status" value="1"/>
</dbReference>
<evidence type="ECO:0000256" key="4">
    <source>
        <dbReference type="ARBA" id="ARBA00022825"/>
    </source>
</evidence>
<dbReference type="SUPFAM" id="SSF52540">
    <property type="entry name" value="P-loop containing nucleoside triphosphate hydrolases"/>
    <property type="match status" value="1"/>
</dbReference>
<dbReference type="InterPro" id="IPR054594">
    <property type="entry name" value="Lon_lid"/>
</dbReference>
<dbReference type="Pfam" id="PF22667">
    <property type="entry name" value="Lon_lid"/>
    <property type="match status" value="1"/>
</dbReference>
<evidence type="ECO:0000313" key="8">
    <source>
        <dbReference type="EMBL" id="KJV59306.1"/>
    </source>
</evidence>
<dbReference type="PRINTS" id="PR00830">
    <property type="entry name" value="ENDOLAPTASE"/>
</dbReference>
<dbReference type="PROSITE" id="PS51786">
    <property type="entry name" value="LON_PROTEOLYTIC"/>
    <property type="match status" value="1"/>
</dbReference>
<feature type="domain" description="Lon proteolytic" evidence="7">
    <location>
        <begin position="108"/>
        <end position="289"/>
    </location>
</feature>
<dbReference type="InterPro" id="IPR027065">
    <property type="entry name" value="Lon_Prtase"/>
</dbReference>
<evidence type="ECO:0000256" key="3">
    <source>
        <dbReference type="ARBA" id="ARBA00022801"/>
    </source>
</evidence>
<name>A0A0F3MUE8_ANAPH</name>
<feature type="active site" evidence="6">
    <location>
        <position position="195"/>
    </location>
</feature>
<dbReference type="InterPro" id="IPR020568">
    <property type="entry name" value="Ribosomal_Su5_D2-typ_SF"/>
</dbReference>
<dbReference type="SUPFAM" id="SSF54211">
    <property type="entry name" value="Ribosomal protein S5 domain 2-like"/>
    <property type="match status" value="1"/>
</dbReference>
<dbReference type="AlphaFoldDB" id="A0A0F3MUE8"/>
<comment type="similarity">
    <text evidence="6">Belongs to the peptidase S16 family.</text>
</comment>
<gene>
    <name evidence="8" type="ORF">EPHNCH_1643</name>
</gene>
<keyword evidence="1 6" id="KW-0645">Protease</keyword>
<evidence type="ECO:0000256" key="2">
    <source>
        <dbReference type="ARBA" id="ARBA00022741"/>
    </source>
</evidence>
<organism evidence="8 9">
    <name type="scientific">Anaplasma phagocytophilum str. NCH-1</name>
    <dbReference type="NCBI Taxonomy" id="1359161"/>
    <lineage>
        <taxon>Bacteria</taxon>
        <taxon>Pseudomonadati</taxon>
        <taxon>Pseudomonadota</taxon>
        <taxon>Alphaproteobacteria</taxon>
        <taxon>Rickettsiales</taxon>
        <taxon>Anaplasmataceae</taxon>
        <taxon>Anaplasma</taxon>
        <taxon>phagocytophilum group</taxon>
    </lineage>
</organism>